<dbReference type="EMBL" id="GGEC01050885">
    <property type="protein sequence ID" value="MBX31369.1"/>
    <property type="molecule type" value="Transcribed_RNA"/>
</dbReference>
<reference evidence="1" key="1">
    <citation type="submission" date="2018-02" db="EMBL/GenBank/DDBJ databases">
        <title>Rhizophora mucronata_Transcriptome.</title>
        <authorList>
            <person name="Meera S.P."/>
            <person name="Sreeshan A."/>
            <person name="Augustine A."/>
        </authorList>
    </citation>
    <scope>NUCLEOTIDE SEQUENCE</scope>
    <source>
        <tissue evidence="1">Leaf</tissue>
    </source>
</reference>
<proteinExistence type="predicted"/>
<protein>
    <submittedName>
        <fullName evidence="1">Uncharacterized protein</fullName>
    </submittedName>
</protein>
<sequence length="104" mass="12422">MTSQIQIFWKSREQRSLVNICHYIRVNFLWLPIKFLKLLIEESIVFLGWVPRSMISCPSFSLVLNRHCSLLFTSFALSFCNTHHKEIITTFPSFSFFFFYLCID</sequence>
<dbReference type="AlphaFoldDB" id="A0A2P2MMD9"/>
<organism evidence="1">
    <name type="scientific">Rhizophora mucronata</name>
    <name type="common">Asiatic mangrove</name>
    <dbReference type="NCBI Taxonomy" id="61149"/>
    <lineage>
        <taxon>Eukaryota</taxon>
        <taxon>Viridiplantae</taxon>
        <taxon>Streptophyta</taxon>
        <taxon>Embryophyta</taxon>
        <taxon>Tracheophyta</taxon>
        <taxon>Spermatophyta</taxon>
        <taxon>Magnoliopsida</taxon>
        <taxon>eudicotyledons</taxon>
        <taxon>Gunneridae</taxon>
        <taxon>Pentapetalae</taxon>
        <taxon>rosids</taxon>
        <taxon>fabids</taxon>
        <taxon>Malpighiales</taxon>
        <taxon>Rhizophoraceae</taxon>
        <taxon>Rhizophora</taxon>
    </lineage>
</organism>
<name>A0A2P2MMD9_RHIMU</name>
<accession>A0A2P2MMD9</accession>
<evidence type="ECO:0000313" key="1">
    <source>
        <dbReference type="EMBL" id="MBX31369.1"/>
    </source>
</evidence>